<gene>
    <name evidence="1" type="ORF">S01H1_08824</name>
</gene>
<protein>
    <recommendedName>
        <fullName evidence="2">DUF932 domain-containing protein</fullName>
    </recommendedName>
</protein>
<organism evidence="1">
    <name type="scientific">marine sediment metagenome</name>
    <dbReference type="NCBI Taxonomy" id="412755"/>
    <lineage>
        <taxon>unclassified sequences</taxon>
        <taxon>metagenomes</taxon>
        <taxon>ecological metagenomes</taxon>
    </lineage>
</organism>
<evidence type="ECO:0008006" key="2">
    <source>
        <dbReference type="Google" id="ProtNLM"/>
    </source>
</evidence>
<dbReference type="EMBL" id="BARS01004513">
    <property type="protein sequence ID" value="GAF79398.1"/>
    <property type="molecule type" value="Genomic_DNA"/>
</dbReference>
<reference evidence="1" key="1">
    <citation type="journal article" date="2014" name="Front. Microbiol.">
        <title>High frequency of phylogenetically diverse reductive dehalogenase-homologous genes in deep subseafloor sedimentary metagenomes.</title>
        <authorList>
            <person name="Kawai M."/>
            <person name="Futagami T."/>
            <person name="Toyoda A."/>
            <person name="Takaki Y."/>
            <person name="Nishi S."/>
            <person name="Hori S."/>
            <person name="Arai W."/>
            <person name="Tsubouchi T."/>
            <person name="Morono Y."/>
            <person name="Uchiyama I."/>
            <person name="Ito T."/>
            <person name="Fujiyama A."/>
            <person name="Inagaki F."/>
            <person name="Takami H."/>
        </authorList>
    </citation>
    <scope>NUCLEOTIDE SEQUENCE</scope>
    <source>
        <strain evidence="1">Expedition CK06-06</strain>
    </source>
</reference>
<proteinExistence type="predicted"/>
<comment type="caution">
    <text evidence="1">The sequence shown here is derived from an EMBL/GenBank/DDBJ whole genome shotgun (WGS) entry which is preliminary data.</text>
</comment>
<evidence type="ECO:0000313" key="1">
    <source>
        <dbReference type="EMBL" id="GAF79398.1"/>
    </source>
</evidence>
<sequence length="232" mass="26145">MALSRRNPCELAQLRDFPMPDPTPTYVPLGHYDLAINVRKVADDFLLPKGYTFLKEEYGTAKDGNRMFGLLTFKNGGEDLGFLVGFRNSYDKSMAAGIACGAQVFVCDNLCFSGEITVLKKHTKNIKEELFDELIVAMHRSADNFHEIQESLGRYKSIGLTDDDGYRMIGLLLGRAILTPTMANAALRAWRAPEYKEFEERNVYSLYSAVTESLKLATPDRMMECHINAHKV</sequence>
<dbReference type="AlphaFoldDB" id="X0SEB6"/>
<feature type="non-terminal residue" evidence="1">
    <location>
        <position position="232"/>
    </location>
</feature>
<accession>X0SEB6</accession>
<name>X0SEB6_9ZZZZ</name>